<dbReference type="AlphaFoldDB" id="A0A0J7KVN5"/>
<evidence type="ECO:0000256" key="1">
    <source>
        <dbReference type="SAM" id="MobiDB-lite"/>
    </source>
</evidence>
<feature type="compositionally biased region" description="Basic and acidic residues" evidence="1">
    <location>
        <begin position="58"/>
        <end position="77"/>
    </location>
</feature>
<protein>
    <submittedName>
        <fullName evidence="2">Uncharacterized protein</fullName>
    </submittedName>
</protein>
<feature type="region of interest" description="Disordered" evidence="1">
    <location>
        <begin position="46"/>
        <end position="77"/>
    </location>
</feature>
<gene>
    <name evidence="2" type="ORF">RF55_5497</name>
</gene>
<name>A0A0J7KVN5_LASNI</name>
<organism evidence="2 3">
    <name type="scientific">Lasius niger</name>
    <name type="common">Black garden ant</name>
    <dbReference type="NCBI Taxonomy" id="67767"/>
    <lineage>
        <taxon>Eukaryota</taxon>
        <taxon>Metazoa</taxon>
        <taxon>Ecdysozoa</taxon>
        <taxon>Arthropoda</taxon>
        <taxon>Hexapoda</taxon>
        <taxon>Insecta</taxon>
        <taxon>Pterygota</taxon>
        <taxon>Neoptera</taxon>
        <taxon>Endopterygota</taxon>
        <taxon>Hymenoptera</taxon>
        <taxon>Apocrita</taxon>
        <taxon>Aculeata</taxon>
        <taxon>Formicoidea</taxon>
        <taxon>Formicidae</taxon>
        <taxon>Formicinae</taxon>
        <taxon>Lasius</taxon>
        <taxon>Lasius</taxon>
    </lineage>
</organism>
<proteinExistence type="predicted"/>
<dbReference type="PaxDb" id="67767-A0A0J7KVN5"/>
<reference evidence="2 3" key="1">
    <citation type="submission" date="2015-04" db="EMBL/GenBank/DDBJ databases">
        <title>Lasius niger genome sequencing.</title>
        <authorList>
            <person name="Konorov E.A."/>
            <person name="Nikitin M.A."/>
            <person name="Kirill M.V."/>
            <person name="Chang P."/>
        </authorList>
    </citation>
    <scope>NUCLEOTIDE SEQUENCE [LARGE SCALE GENOMIC DNA]</scope>
    <source>
        <tissue evidence="2">Whole</tissue>
    </source>
</reference>
<keyword evidence="3" id="KW-1185">Reference proteome</keyword>
<evidence type="ECO:0000313" key="2">
    <source>
        <dbReference type="EMBL" id="KMQ94358.1"/>
    </source>
</evidence>
<dbReference type="Proteomes" id="UP000036403">
    <property type="component" value="Unassembled WGS sequence"/>
</dbReference>
<accession>A0A0J7KVN5</accession>
<sequence>MLAAHAQMLPTDQSGLIELRLAVLRPANDRRDISAASGMFVRRCARVNEQREDEEEKEKDKDKDKEQGEEKDKFCAA</sequence>
<evidence type="ECO:0000313" key="3">
    <source>
        <dbReference type="Proteomes" id="UP000036403"/>
    </source>
</evidence>
<comment type="caution">
    <text evidence="2">The sequence shown here is derived from an EMBL/GenBank/DDBJ whole genome shotgun (WGS) entry which is preliminary data.</text>
</comment>
<dbReference type="EMBL" id="LBMM01002791">
    <property type="protein sequence ID" value="KMQ94358.1"/>
    <property type="molecule type" value="Genomic_DNA"/>
</dbReference>